<keyword evidence="1" id="KW-0732">Signal</keyword>
<accession>A0A9K3EHB8</accession>
<evidence type="ECO:0000313" key="3">
    <source>
        <dbReference type="Proteomes" id="UP000215914"/>
    </source>
</evidence>
<protein>
    <recommendedName>
        <fullName evidence="4">Secreted protein</fullName>
    </recommendedName>
</protein>
<proteinExistence type="predicted"/>
<reference evidence="2" key="1">
    <citation type="journal article" date="2017" name="Nature">
        <title>The sunflower genome provides insights into oil metabolism, flowering and Asterid evolution.</title>
        <authorList>
            <person name="Badouin H."/>
            <person name="Gouzy J."/>
            <person name="Grassa C.J."/>
            <person name="Murat F."/>
            <person name="Staton S.E."/>
            <person name="Cottret L."/>
            <person name="Lelandais-Briere C."/>
            <person name="Owens G.L."/>
            <person name="Carrere S."/>
            <person name="Mayjonade B."/>
            <person name="Legrand L."/>
            <person name="Gill N."/>
            <person name="Kane N.C."/>
            <person name="Bowers J.E."/>
            <person name="Hubner S."/>
            <person name="Bellec A."/>
            <person name="Berard A."/>
            <person name="Berges H."/>
            <person name="Blanchet N."/>
            <person name="Boniface M.C."/>
            <person name="Brunel D."/>
            <person name="Catrice O."/>
            <person name="Chaidir N."/>
            <person name="Claudel C."/>
            <person name="Donnadieu C."/>
            <person name="Faraut T."/>
            <person name="Fievet G."/>
            <person name="Helmstetter N."/>
            <person name="King M."/>
            <person name="Knapp S.J."/>
            <person name="Lai Z."/>
            <person name="Le Paslier M.C."/>
            <person name="Lippi Y."/>
            <person name="Lorenzon L."/>
            <person name="Mandel J.R."/>
            <person name="Marage G."/>
            <person name="Marchand G."/>
            <person name="Marquand E."/>
            <person name="Bret-Mestries E."/>
            <person name="Morien E."/>
            <person name="Nambeesan S."/>
            <person name="Nguyen T."/>
            <person name="Pegot-Espagnet P."/>
            <person name="Pouilly N."/>
            <person name="Raftis F."/>
            <person name="Sallet E."/>
            <person name="Schiex T."/>
            <person name="Thomas J."/>
            <person name="Vandecasteele C."/>
            <person name="Vares D."/>
            <person name="Vear F."/>
            <person name="Vautrin S."/>
            <person name="Crespi M."/>
            <person name="Mangin B."/>
            <person name="Burke J.M."/>
            <person name="Salse J."/>
            <person name="Munos S."/>
            <person name="Vincourt P."/>
            <person name="Rieseberg L.H."/>
            <person name="Langlade N.B."/>
        </authorList>
    </citation>
    <scope>NUCLEOTIDE SEQUENCE</scope>
    <source>
        <tissue evidence="2">Leaves</tissue>
    </source>
</reference>
<feature type="chain" id="PRO_5039925996" description="Secreted protein" evidence="1">
    <location>
        <begin position="25"/>
        <end position="112"/>
    </location>
</feature>
<comment type="caution">
    <text evidence="2">The sequence shown here is derived from an EMBL/GenBank/DDBJ whole genome shotgun (WGS) entry which is preliminary data.</text>
</comment>
<reference evidence="2" key="2">
    <citation type="submission" date="2020-06" db="EMBL/GenBank/DDBJ databases">
        <title>Helianthus annuus Genome sequencing and assembly Release 2.</title>
        <authorList>
            <person name="Gouzy J."/>
            <person name="Langlade N."/>
            <person name="Munos S."/>
        </authorList>
    </citation>
    <scope>NUCLEOTIDE SEQUENCE</scope>
    <source>
        <tissue evidence="2">Leaves</tissue>
    </source>
</reference>
<sequence>MSLHLKSITITLILSVLLRPKARRTSKVAADSLLEGHGPSPLPPSCVSVRGSTFELLFSWRHSCTMLHANSLDKTSHNPSLPSIKHSSPTSRFVIEISGSDVTHCFRSLSPR</sequence>
<dbReference type="EMBL" id="MNCJ02000328">
    <property type="protein sequence ID" value="KAF5773671.1"/>
    <property type="molecule type" value="Genomic_DNA"/>
</dbReference>
<feature type="signal peptide" evidence="1">
    <location>
        <begin position="1"/>
        <end position="24"/>
    </location>
</feature>
<evidence type="ECO:0008006" key="4">
    <source>
        <dbReference type="Google" id="ProtNLM"/>
    </source>
</evidence>
<evidence type="ECO:0000313" key="2">
    <source>
        <dbReference type="EMBL" id="KAF5773671.1"/>
    </source>
</evidence>
<keyword evidence="3" id="KW-1185">Reference proteome</keyword>
<organism evidence="2 3">
    <name type="scientific">Helianthus annuus</name>
    <name type="common">Common sunflower</name>
    <dbReference type="NCBI Taxonomy" id="4232"/>
    <lineage>
        <taxon>Eukaryota</taxon>
        <taxon>Viridiplantae</taxon>
        <taxon>Streptophyta</taxon>
        <taxon>Embryophyta</taxon>
        <taxon>Tracheophyta</taxon>
        <taxon>Spermatophyta</taxon>
        <taxon>Magnoliopsida</taxon>
        <taxon>eudicotyledons</taxon>
        <taxon>Gunneridae</taxon>
        <taxon>Pentapetalae</taxon>
        <taxon>asterids</taxon>
        <taxon>campanulids</taxon>
        <taxon>Asterales</taxon>
        <taxon>Asteraceae</taxon>
        <taxon>Asteroideae</taxon>
        <taxon>Heliantheae alliance</taxon>
        <taxon>Heliantheae</taxon>
        <taxon>Helianthus</taxon>
    </lineage>
</organism>
<name>A0A9K3EHB8_HELAN</name>
<evidence type="ECO:0000256" key="1">
    <source>
        <dbReference type="SAM" id="SignalP"/>
    </source>
</evidence>
<dbReference type="AlphaFoldDB" id="A0A9K3EHB8"/>
<gene>
    <name evidence="2" type="ORF">HanXRQr2_Chr13g0591161</name>
</gene>
<dbReference type="Gramene" id="mRNA:HanXRQr2_Chr13g0591161">
    <property type="protein sequence ID" value="mRNA:HanXRQr2_Chr13g0591161"/>
    <property type="gene ID" value="HanXRQr2_Chr13g0591161"/>
</dbReference>
<dbReference type="Proteomes" id="UP000215914">
    <property type="component" value="Unassembled WGS sequence"/>
</dbReference>